<feature type="chain" id="PRO_5013347177" evidence="1">
    <location>
        <begin position="22"/>
        <end position="284"/>
    </location>
</feature>
<name>A0A212Q4U4_RHOAC</name>
<keyword evidence="1" id="KW-0732">Signal</keyword>
<sequence length="284" mass="30179">MRRGLIFLLVHLALRAAPALAGDFDTKHIFGFTEGTDINAPDEREAEFVTTAHVLKRGGGRYRAVEQQATAEGALTQALGYELTVHGAAVDARGVTGLDALRRVEFSGLSAEPKFVVLARETAPFGLAFSIEPEWSRIDATSGRRAQGFSAGMRLMADAALGERLYAGANLIYEPEWRREAGAPLAKGALFGATGGLTWRFADRLALGGEVEGYAATESLGLAAPVGTAVYVGPTFFVRLASNLFCAGAWSVQVAGRPAAGRLDDYNGAEFSRHKARLTVSVAF</sequence>
<organism evidence="2 3">
    <name type="scientific">Rhodoblastus acidophilus</name>
    <name type="common">Rhodopseudomonas acidophila</name>
    <dbReference type="NCBI Taxonomy" id="1074"/>
    <lineage>
        <taxon>Bacteria</taxon>
        <taxon>Pseudomonadati</taxon>
        <taxon>Pseudomonadota</taxon>
        <taxon>Alphaproteobacteria</taxon>
        <taxon>Hyphomicrobiales</taxon>
        <taxon>Rhodoblastaceae</taxon>
        <taxon>Rhodoblastus</taxon>
    </lineage>
</organism>
<keyword evidence="3" id="KW-1185">Reference proteome</keyword>
<gene>
    <name evidence="2" type="ORF">SAMN06265338_101390</name>
</gene>
<evidence type="ECO:0000313" key="3">
    <source>
        <dbReference type="Proteomes" id="UP000198418"/>
    </source>
</evidence>
<proteinExistence type="predicted"/>
<dbReference type="EMBL" id="FYDG01000001">
    <property type="protein sequence ID" value="SNB54370.1"/>
    <property type="molecule type" value="Genomic_DNA"/>
</dbReference>
<accession>A0A212Q4U4</accession>
<dbReference type="AlphaFoldDB" id="A0A212Q4U4"/>
<dbReference type="Proteomes" id="UP000198418">
    <property type="component" value="Unassembled WGS sequence"/>
</dbReference>
<feature type="signal peptide" evidence="1">
    <location>
        <begin position="1"/>
        <end position="21"/>
    </location>
</feature>
<protein>
    <submittedName>
        <fullName evidence="2">Uncharacterized protein</fullName>
    </submittedName>
</protein>
<evidence type="ECO:0000256" key="1">
    <source>
        <dbReference type="SAM" id="SignalP"/>
    </source>
</evidence>
<evidence type="ECO:0000313" key="2">
    <source>
        <dbReference type="EMBL" id="SNB54370.1"/>
    </source>
</evidence>
<reference evidence="3" key="1">
    <citation type="submission" date="2017-06" db="EMBL/GenBank/DDBJ databases">
        <authorList>
            <person name="Varghese N."/>
            <person name="Submissions S."/>
        </authorList>
    </citation>
    <scope>NUCLEOTIDE SEQUENCE [LARGE SCALE GENOMIC DNA]</scope>
    <source>
        <strain evidence="3">DSM 137</strain>
    </source>
</reference>